<evidence type="ECO:0000313" key="1">
    <source>
        <dbReference type="EMBL" id="REC47485.1"/>
    </source>
</evidence>
<dbReference type="Proteomes" id="UP000256257">
    <property type="component" value="Unassembled WGS sequence"/>
</dbReference>
<organism evidence="1 2">
    <name type="scientific">Chryseobacterium pennipullorum</name>
    <dbReference type="NCBI Taxonomy" id="2258963"/>
    <lineage>
        <taxon>Bacteria</taxon>
        <taxon>Pseudomonadati</taxon>
        <taxon>Bacteroidota</taxon>
        <taxon>Flavobacteriia</taxon>
        <taxon>Flavobacteriales</taxon>
        <taxon>Weeksellaceae</taxon>
        <taxon>Chryseobacterium group</taxon>
        <taxon>Chryseobacterium</taxon>
    </lineage>
</organism>
<reference evidence="1 2" key="1">
    <citation type="submission" date="2018-06" db="EMBL/GenBank/DDBJ databases">
        <title>Novel Chryseobacterium species.</title>
        <authorList>
            <person name="Newman J."/>
            <person name="Hugo C."/>
            <person name="Oosthuizen L."/>
            <person name="Charimba G."/>
        </authorList>
    </citation>
    <scope>NUCLEOTIDE SEQUENCE [LARGE SCALE GENOMIC DNA]</scope>
    <source>
        <strain evidence="1 2">7_F195</strain>
    </source>
</reference>
<protein>
    <submittedName>
        <fullName evidence="1">Uncharacterized protein</fullName>
    </submittedName>
</protein>
<sequence>MGSPAAVKWLESKIKHKFIFNYAKDGWRGFFTFGKASPDVVAAFKSEDLKAFFDMNVPGSAFDPNIYLILP</sequence>
<gene>
    <name evidence="1" type="ORF">DRF67_10605</name>
</gene>
<comment type="caution">
    <text evidence="1">The sequence shown here is derived from an EMBL/GenBank/DDBJ whole genome shotgun (WGS) entry which is preliminary data.</text>
</comment>
<accession>A0A3D9B1E3</accession>
<evidence type="ECO:0000313" key="2">
    <source>
        <dbReference type="Proteomes" id="UP000256257"/>
    </source>
</evidence>
<proteinExistence type="predicted"/>
<dbReference type="AlphaFoldDB" id="A0A3D9B1E3"/>
<name>A0A3D9B1E3_9FLAO</name>
<keyword evidence="2" id="KW-1185">Reference proteome</keyword>
<dbReference type="EMBL" id="QNVV01000008">
    <property type="protein sequence ID" value="REC47485.1"/>
    <property type="molecule type" value="Genomic_DNA"/>
</dbReference>